<keyword evidence="5" id="KW-1003">Cell membrane</keyword>
<dbReference type="Pfam" id="PF00905">
    <property type="entry name" value="Transpeptidase"/>
    <property type="match status" value="1"/>
</dbReference>
<dbReference type="Gene3D" id="1.10.3810.10">
    <property type="entry name" value="Biosynthetic peptidoglycan transglycosylase-like"/>
    <property type="match status" value="1"/>
</dbReference>
<evidence type="ECO:0000256" key="4">
    <source>
        <dbReference type="ARBA" id="ARBA00007739"/>
    </source>
</evidence>
<dbReference type="GO" id="GO:0030288">
    <property type="term" value="C:outer membrane-bounded periplasmic space"/>
    <property type="evidence" value="ECO:0007669"/>
    <property type="project" value="TreeGrafter"/>
</dbReference>
<keyword evidence="13 19" id="KW-0472">Membrane</keyword>
<proteinExistence type="inferred from homology"/>
<evidence type="ECO:0000259" key="20">
    <source>
        <dbReference type="Pfam" id="PF00905"/>
    </source>
</evidence>
<name>A0A7X8XV60_9BACT</name>
<evidence type="ECO:0000259" key="21">
    <source>
        <dbReference type="Pfam" id="PF00912"/>
    </source>
</evidence>
<dbReference type="EMBL" id="JABAIL010000002">
    <property type="protein sequence ID" value="NLR90904.1"/>
    <property type="molecule type" value="Genomic_DNA"/>
</dbReference>
<feature type="compositionally biased region" description="Basic residues" evidence="18">
    <location>
        <begin position="727"/>
        <end position="748"/>
    </location>
</feature>
<keyword evidence="8" id="KW-0328">Glycosyltransferase</keyword>
<evidence type="ECO:0000256" key="3">
    <source>
        <dbReference type="ARBA" id="ARBA00007090"/>
    </source>
</evidence>
<dbReference type="InterPro" id="IPR001264">
    <property type="entry name" value="Glyco_trans_51"/>
</dbReference>
<dbReference type="Gene3D" id="3.40.710.10">
    <property type="entry name" value="DD-peptidase/beta-lactamase superfamily"/>
    <property type="match status" value="1"/>
</dbReference>
<feature type="region of interest" description="Disordered" evidence="18">
    <location>
        <begin position="723"/>
        <end position="748"/>
    </location>
</feature>
<keyword evidence="14" id="KW-0511">Multifunctional enzyme</keyword>
<evidence type="ECO:0000256" key="8">
    <source>
        <dbReference type="ARBA" id="ARBA00022676"/>
    </source>
</evidence>
<evidence type="ECO:0000313" key="22">
    <source>
        <dbReference type="EMBL" id="NLR90904.1"/>
    </source>
</evidence>
<dbReference type="GO" id="GO:0008360">
    <property type="term" value="P:regulation of cell shape"/>
    <property type="evidence" value="ECO:0007669"/>
    <property type="project" value="UniProtKB-KW"/>
</dbReference>
<evidence type="ECO:0000256" key="9">
    <source>
        <dbReference type="ARBA" id="ARBA00022679"/>
    </source>
</evidence>
<evidence type="ECO:0000313" key="23">
    <source>
        <dbReference type="Proteomes" id="UP000585050"/>
    </source>
</evidence>
<dbReference type="RefSeq" id="WP_211093222.1">
    <property type="nucleotide sequence ID" value="NZ_JABAIL010000002.1"/>
</dbReference>
<dbReference type="GO" id="GO:0008955">
    <property type="term" value="F:peptidoglycan glycosyltransferase activity"/>
    <property type="evidence" value="ECO:0007669"/>
    <property type="project" value="UniProtKB-EC"/>
</dbReference>
<evidence type="ECO:0000256" key="5">
    <source>
        <dbReference type="ARBA" id="ARBA00022475"/>
    </source>
</evidence>
<dbReference type="GO" id="GO:0071555">
    <property type="term" value="P:cell wall organization"/>
    <property type="evidence" value="ECO:0007669"/>
    <property type="project" value="UniProtKB-KW"/>
</dbReference>
<evidence type="ECO:0000256" key="16">
    <source>
        <dbReference type="ARBA" id="ARBA00034000"/>
    </source>
</evidence>
<dbReference type="InterPro" id="IPR012338">
    <property type="entry name" value="Beta-lactam/transpept-like"/>
</dbReference>
<evidence type="ECO:0000256" key="10">
    <source>
        <dbReference type="ARBA" id="ARBA00022801"/>
    </source>
</evidence>
<comment type="catalytic activity">
    <reaction evidence="17">
        <text>[GlcNAc-(1-&gt;4)-Mur2Ac(oyl-L-Ala-gamma-D-Glu-L-Lys-D-Ala-D-Ala)](n)-di-trans,octa-cis-undecaprenyl diphosphate + beta-D-GlcNAc-(1-&gt;4)-Mur2Ac(oyl-L-Ala-gamma-D-Glu-L-Lys-D-Ala-D-Ala)-di-trans,octa-cis-undecaprenyl diphosphate = [GlcNAc-(1-&gt;4)-Mur2Ac(oyl-L-Ala-gamma-D-Glu-L-Lys-D-Ala-D-Ala)](n+1)-di-trans,octa-cis-undecaprenyl diphosphate + di-trans,octa-cis-undecaprenyl diphosphate + H(+)</text>
        <dbReference type="Rhea" id="RHEA:23708"/>
        <dbReference type="Rhea" id="RHEA-COMP:9602"/>
        <dbReference type="Rhea" id="RHEA-COMP:9603"/>
        <dbReference type="ChEBI" id="CHEBI:15378"/>
        <dbReference type="ChEBI" id="CHEBI:58405"/>
        <dbReference type="ChEBI" id="CHEBI:60033"/>
        <dbReference type="ChEBI" id="CHEBI:78435"/>
        <dbReference type="EC" id="2.4.99.28"/>
    </reaction>
</comment>
<evidence type="ECO:0000256" key="13">
    <source>
        <dbReference type="ARBA" id="ARBA00023136"/>
    </source>
</evidence>
<evidence type="ECO:0000256" key="7">
    <source>
        <dbReference type="ARBA" id="ARBA00022670"/>
    </source>
</evidence>
<keyword evidence="23" id="KW-1185">Reference proteome</keyword>
<dbReference type="PANTHER" id="PTHR32282:SF11">
    <property type="entry name" value="PENICILLIN-BINDING PROTEIN 1B"/>
    <property type="match status" value="1"/>
</dbReference>
<dbReference type="PANTHER" id="PTHR32282">
    <property type="entry name" value="BINDING PROTEIN TRANSPEPTIDASE, PUTATIVE-RELATED"/>
    <property type="match status" value="1"/>
</dbReference>
<keyword evidence="11" id="KW-0133">Cell shape</keyword>
<dbReference type="InterPro" id="IPR001460">
    <property type="entry name" value="PCN-bd_Tpept"/>
</dbReference>
<feature type="domain" description="Penicillin-binding protein transpeptidase" evidence="20">
    <location>
        <begin position="398"/>
        <end position="634"/>
    </location>
</feature>
<dbReference type="Proteomes" id="UP000585050">
    <property type="component" value="Unassembled WGS sequence"/>
</dbReference>
<keyword evidence="6" id="KW-0121">Carboxypeptidase</keyword>
<dbReference type="GO" id="GO:0009252">
    <property type="term" value="P:peptidoglycan biosynthetic process"/>
    <property type="evidence" value="ECO:0007669"/>
    <property type="project" value="UniProtKB-KW"/>
</dbReference>
<keyword evidence="15" id="KW-0961">Cell wall biogenesis/degradation</keyword>
<evidence type="ECO:0000256" key="1">
    <source>
        <dbReference type="ARBA" id="ARBA00004236"/>
    </source>
</evidence>
<dbReference type="GO" id="GO:0006508">
    <property type="term" value="P:proteolysis"/>
    <property type="evidence" value="ECO:0007669"/>
    <property type="project" value="UniProtKB-KW"/>
</dbReference>
<feature type="transmembrane region" description="Helical" evidence="19">
    <location>
        <begin position="15"/>
        <end position="38"/>
    </location>
</feature>
<dbReference type="GO" id="GO:0005886">
    <property type="term" value="C:plasma membrane"/>
    <property type="evidence" value="ECO:0007669"/>
    <property type="project" value="UniProtKB-SubCell"/>
</dbReference>
<evidence type="ECO:0000256" key="14">
    <source>
        <dbReference type="ARBA" id="ARBA00023268"/>
    </source>
</evidence>
<evidence type="ECO:0000256" key="6">
    <source>
        <dbReference type="ARBA" id="ARBA00022645"/>
    </source>
</evidence>
<dbReference type="AlphaFoldDB" id="A0A7X8XV60"/>
<evidence type="ECO:0000256" key="2">
    <source>
        <dbReference type="ARBA" id="ARBA00004752"/>
    </source>
</evidence>
<keyword evidence="19" id="KW-1133">Transmembrane helix</keyword>
<keyword evidence="10" id="KW-0378">Hydrolase</keyword>
<evidence type="ECO:0000256" key="17">
    <source>
        <dbReference type="ARBA" id="ARBA00049902"/>
    </source>
</evidence>
<dbReference type="SUPFAM" id="SSF53955">
    <property type="entry name" value="Lysozyme-like"/>
    <property type="match status" value="1"/>
</dbReference>
<comment type="catalytic activity">
    <reaction evidence="16">
        <text>Preferential cleavage: (Ac)2-L-Lys-D-Ala-|-D-Ala. Also transpeptidation of peptidyl-alanyl moieties that are N-acyl substituents of D-alanine.</text>
        <dbReference type="EC" id="3.4.16.4"/>
    </reaction>
</comment>
<evidence type="ECO:0000256" key="18">
    <source>
        <dbReference type="SAM" id="MobiDB-lite"/>
    </source>
</evidence>
<comment type="subcellular location">
    <subcellularLocation>
        <location evidence="1">Cell membrane</location>
    </subcellularLocation>
</comment>
<evidence type="ECO:0000256" key="12">
    <source>
        <dbReference type="ARBA" id="ARBA00022984"/>
    </source>
</evidence>
<organism evidence="22 23">
    <name type="scientific">Flammeovirga agarivorans</name>
    <dbReference type="NCBI Taxonomy" id="2726742"/>
    <lineage>
        <taxon>Bacteria</taxon>
        <taxon>Pseudomonadati</taxon>
        <taxon>Bacteroidota</taxon>
        <taxon>Cytophagia</taxon>
        <taxon>Cytophagales</taxon>
        <taxon>Flammeovirgaceae</taxon>
        <taxon>Flammeovirga</taxon>
    </lineage>
</organism>
<evidence type="ECO:0000256" key="19">
    <source>
        <dbReference type="SAM" id="Phobius"/>
    </source>
</evidence>
<dbReference type="InterPro" id="IPR023346">
    <property type="entry name" value="Lysozyme-like_dom_sf"/>
</dbReference>
<keyword evidence="12" id="KW-0573">Peptidoglycan synthesis</keyword>
<comment type="pathway">
    <text evidence="2">Cell wall biogenesis; peptidoglycan biosynthesis.</text>
</comment>
<gene>
    <name evidence="22" type="ORF">HGP29_06785</name>
</gene>
<keyword evidence="9 22" id="KW-0808">Transferase</keyword>
<accession>A0A7X8XV60</accession>
<dbReference type="Pfam" id="PF00912">
    <property type="entry name" value="Transgly"/>
    <property type="match status" value="1"/>
</dbReference>
<evidence type="ECO:0000256" key="15">
    <source>
        <dbReference type="ARBA" id="ARBA00023316"/>
    </source>
</evidence>
<dbReference type="GO" id="GO:0009002">
    <property type="term" value="F:serine-type D-Ala-D-Ala carboxypeptidase activity"/>
    <property type="evidence" value="ECO:0007669"/>
    <property type="project" value="UniProtKB-EC"/>
</dbReference>
<dbReference type="PROSITE" id="PS51257">
    <property type="entry name" value="PROKAR_LIPOPROTEIN"/>
    <property type="match status" value="1"/>
</dbReference>
<keyword evidence="19" id="KW-0812">Transmembrane</keyword>
<comment type="caution">
    <text evidence="22">The sequence shown here is derived from an EMBL/GenBank/DDBJ whole genome shotgun (WGS) entry which is preliminary data.</text>
</comment>
<feature type="domain" description="Glycosyl transferase family 51" evidence="21">
    <location>
        <begin position="63"/>
        <end position="242"/>
    </location>
</feature>
<comment type="similarity">
    <text evidence="3">In the C-terminal section; belongs to the transpeptidase family.</text>
</comment>
<protein>
    <submittedName>
        <fullName evidence="22">Glycosyltransferase</fullName>
    </submittedName>
</protein>
<dbReference type="InterPro" id="IPR036950">
    <property type="entry name" value="PBP_transglycosylase"/>
</dbReference>
<dbReference type="SUPFAM" id="SSF56601">
    <property type="entry name" value="beta-lactamase/transpeptidase-like"/>
    <property type="match status" value="1"/>
</dbReference>
<dbReference type="GO" id="GO:0008658">
    <property type="term" value="F:penicillin binding"/>
    <property type="evidence" value="ECO:0007669"/>
    <property type="project" value="InterPro"/>
</dbReference>
<evidence type="ECO:0000256" key="11">
    <source>
        <dbReference type="ARBA" id="ARBA00022960"/>
    </source>
</evidence>
<dbReference type="InterPro" id="IPR050396">
    <property type="entry name" value="Glycosyltr_51/Transpeptidase"/>
</dbReference>
<reference evidence="22 23" key="1">
    <citation type="submission" date="2020-04" db="EMBL/GenBank/DDBJ databases">
        <title>Flammeovirga sp. SR4, a novel species isolated from seawater.</title>
        <authorList>
            <person name="Wang X."/>
        </authorList>
    </citation>
    <scope>NUCLEOTIDE SEQUENCE [LARGE SCALE GENOMIC DNA]</scope>
    <source>
        <strain evidence="22 23">SR4</strain>
    </source>
</reference>
<comment type="similarity">
    <text evidence="4">In the N-terminal section; belongs to the glycosyltransferase 51 family.</text>
</comment>
<sequence>MKNVLNILLLHKTKVLGIILGLIGLGCLMLVLFLGGFFGTSYSDEELLAYENEVASLVYSDEGKLIGKFFAENRTNVSYQELPTALVHALVATEDARYFEHEGVDSRSVLRVLVKSILLGDKSSGGGSTITQQLAKNMYGRKDYGPFSMLINKSGEIKIAHQLERLYNKEEILSLYLNTVPFGESIYGIGTASQRFFNKKVEDLKTEEAAVLIGMLKANTYYNPRLYPDHALKRRNVVLNQMLRYDYLTQKEYNKLSKLPLKLDYANKVNDGIADYYLHQVKKHAQEKLNAYNEAHNTNYDIESDGLLIETTLNIELQQYVLNAFKKHLSRMQQLLNKQYDLAKYKRSLSLRVDAVFEKLNRPNDKYMQEYFDWDEKKAEELSVKDSIRKEMLLLHAGFMAMDTKTGEVKAYVGGIDFNSHPYDQITAKRQLASTFKPILYATAIEDGTKPCKYLKNEYEVENEDDWKPANYSKTEGGMYSVAASLAKSLNIPTVNLYKQTSFDDLQNIWQNLGFSTEIKDFPSTALGTMDASVYELCKAYAAFANHGKTVQPEFVLSIKTPEGKILYEAPQHPEAKQVFTEETAMQMSAILQKGIQQGTGASIRGRYSIRLPLAGKTGTSQNYGDAWFASFSPDLVMVTRVGASSNAVHFSSGSYGAGSTLALPITAFTLQQIQKDHQLSTTYFLPFPALPHHLSNCLDCEDYKEDTDVKMFFNNIFKTKSAEEKKKRKEERKEKRKKRREKRYKSE</sequence>
<keyword evidence="7" id="KW-0645">Protease</keyword>